<dbReference type="PROSITE" id="PS00678">
    <property type="entry name" value="WD_REPEATS_1"/>
    <property type="match status" value="2"/>
</dbReference>
<accession>A0A813LZZ5</accession>
<protein>
    <recommendedName>
        <fullName evidence="7">Serine-threonine kinase receptor-associated protein</fullName>
    </recommendedName>
</protein>
<evidence type="ECO:0000256" key="7">
    <source>
        <dbReference type="ARBA" id="ARBA00040390"/>
    </source>
</evidence>
<keyword evidence="1" id="KW-0963">Cytoplasm</keyword>
<dbReference type="PANTHER" id="PTHR19877:SF1">
    <property type="entry name" value="EUKARYOTIC TRANSLATION INITIATION FACTOR 3 SUBUNIT I"/>
    <property type="match status" value="1"/>
</dbReference>
<feature type="repeat" description="WD" evidence="8">
    <location>
        <begin position="351"/>
        <end position="384"/>
    </location>
</feature>
<evidence type="ECO:0000256" key="4">
    <source>
        <dbReference type="ARBA" id="ARBA00022737"/>
    </source>
</evidence>
<dbReference type="GO" id="GO:0002183">
    <property type="term" value="P:cytoplasmic translational initiation"/>
    <property type="evidence" value="ECO:0007669"/>
    <property type="project" value="TreeGrafter"/>
</dbReference>
<feature type="region of interest" description="Disordered" evidence="9">
    <location>
        <begin position="36"/>
        <end position="67"/>
    </location>
</feature>
<evidence type="ECO:0000256" key="8">
    <source>
        <dbReference type="PROSITE-ProRule" id="PRU00221"/>
    </source>
</evidence>
<dbReference type="PANTHER" id="PTHR19877">
    <property type="entry name" value="EUKARYOTIC TRANSLATION INITIATION FACTOR 3 SUBUNIT I"/>
    <property type="match status" value="1"/>
</dbReference>
<reference evidence="10" key="1">
    <citation type="submission" date="2021-02" db="EMBL/GenBank/DDBJ databases">
        <authorList>
            <person name="Dougan E. K."/>
            <person name="Rhodes N."/>
            <person name="Thang M."/>
            <person name="Chan C."/>
        </authorList>
    </citation>
    <scope>NUCLEOTIDE SEQUENCE</scope>
</reference>
<evidence type="ECO:0000313" key="11">
    <source>
        <dbReference type="Proteomes" id="UP000626109"/>
    </source>
</evidence>
<evidence type="ECO:0000313" key="10">
    <source>
        <dbReference type="EMBL" id="CAE8742259.1"/>
    </source>
</evidence>
<evidence type="ECO:0000256" key="3">
    <source>
        <dbReference type="ARBA" id="ARBA00022574"/>
    </source>
</evidence>
<organism evidence="10 11">
    <name type="scientific">Polarella glacialis</name>
    <name type="common">Dinoflagellate</name>
    <dbReference type="NCBI Taxonomy" id="89957"/>
    <lineage>
        <taxon>Eukaryota</taxon>
        <taxon>Sar</taxon>
        <taxon>Alveolata</taxon>
        <taxon>Dinophyceae</taxon>
        <taxon>Suessiales</taxon>
        <taxon>Suessiaceae</taxon>
        <taxon>Polarella</taxon>
    </lineage>
</organism>
<comment type="similarity">
    <text evidence="6">Belongs to the WD repeat STRAP family.</text>
</comment>
<dbReference type="EMBL" id="CAJNNW010037488">
    <property type="protein sequence ID" value="CAE8742259.1"/>
    <property type="molecule type" value="Genomic_DNA"/>
</dbReference>
<keyword evidence="4" id="KW-0677">Repeat</keyword>
<dbReference type="Pfam" id="PF24805">
    <property type="entry name" value="EIF3I"/>
    <property type="match status" value="1"/>
</dbReference>
<dbReference type="CDD" id="cd00200">
    <property type="entry name" value="WD40"/>
    <property type="match status" value="1"/>
</dbReference>
<feature type="repeat" description="WD" evidence="8">
    <location>
        <begin position="472"/>
        <end position="502"/>
    </location>
</feature>
<dbReference type="Proteomes" id="UP000626109">
    <property type="component" value="Unassembled WGS sequence"/>
</dbReference>
<dbReference type="InterPro" id="IPR015943">
    <property type="entry name" value="WD40/YVTN_repeat-like_dom_sf"/>
</dbReference>
<dbReference type="InterPro" id="IPR027525">
    <property type="entry name" value="eIF3i"/>
</dbReference>
<dbReference type="AlphaFoldDB" id="A0A813LZZ5"/>
<dbReference type="PROSITE" id="PS50082">
    <property type="entry name" value="WD_REPEATS_2"/>
    <property type="match status" value="4"/>
</dbReference>
<evidence type="ECO:0000256" key="1">
    <source>
        <dbReference type="ARBA" id="ARBA00022490"/>
    </source>
</evidence>
<dbReference type="Gene3D" id="2.130.10.10">
    <property type="entry name" value="YVTN repeat-like/Quinoprotein amine dehydrogenase"/>
    <property type="match status" value="1"/>
</dbReference>
<proteinExistence type="inferred from homology"/>
<keyword evidence="3 8" id="KW-0853">WD repeat</keyword>
<keyword evidence="2" id="KW-0396">Initiation factor</keyword>
<feature type="region of interest" description="Disordered" evidence="9">
    <location>
        <begin position="123"/>
        <end position="150"/>
    </location>
</feature>
<evidence type="ECO:0000256" key="5">
    <source>
        <dbReference type="ARBA" id="ARBA00022917"/>
    </source>
</evidence>
<evidence type="ECO:0000256" key="9">
    <source>
        <dbReference type="SAM" id="MobiDB-lite"/>
    </source>
</evidence>
<sequence>MFDFQKPELTTVIRWLLRVFLVVFLAWLVKQRPEQEEEEAEENEEPNAQRANGLKPRAASARSVARLQPRRDPYAAPVIRQRRVPGAGESPDFDSVINKMSKPRDMWEFRKIGEPLQIVKRAASSQEDVTDGVVEDKPPPISSPAPRERLPGVGIAGLRERQDQTKILHGHERPVVYITWNREGELLFTCSKDKMVCVWSFPDGELLGSYKGHMGAVWACSVTADSRWLVTCGADRLVIVWEARTSRELARVELPGVVRCVEWAGAGPGAPASPASERFVTCHNRFGAHPPAVTVWRFDGLAVESLLSITTLPSAANQVRWGRGDYFVTSAHDNGELIFWRADTGSEVKRLKAHDEGISKFEFSSDRELVATASSDMSVKLWDLGKGVEWSLLYQVKSDRPLNAVALGPMTRATATGAPGGRPAGCSVIAAGGQDARSVTTTSSSTEQFGTLLYGLGSGEKLPSELKAGGVTKGHFGPVHTLAFAANGKAMASGSEDGCVRIHLFDKEETEASAKS</sequence>
<dbReference type="InterPro" id="IPR036322">
    <property type="entry name" value="WD40_repeat_dom_sf"/>
</dbReference>
<dbReference type="GO" id="GO:0003743">
    <property type="term" value="F:translation initiation factor activity"/>
    <property type="evidence" value="ECO:0007669"/>
    <property type="project" value="UniProtKB-KW"/>
</dbReference>
<dbReference type="GO" id="GO:0003723">
    <property type="term" value="F:RNA binding"/>
    <property type="evidence" value="ECO:0007669"/>
    <property type="project" value="TreeGrafter"/>
</dbReference>
<name>A0A813LZZ5_POLGL</name>
<dbReference type="GO" id="GO:0071541">
    <property type="term" value="C:eukaryotic translation initiation factor 3 complex, eIF3m"/>
    <property type="evidence" value="ECO:0007669"/>
    <property type="project" value="TreeGrafter"/>
</dbReference>
<evidence type="ECO:0000256" key="6">
    <source>
        <dbReference type="ARBA" id="ARBA00038394"/>
    </source>
</evidence>
<dbReference type="PROSITE" id="PS50294">
    <property type="entry name" value="WD_REPEATS_REGION"/>
    <property type="match status" value="3"/>
</dbReference>
<feature type="repeat" description="WD" evidence="8">
    <location>
        <begin position="210"/>
        <end position="251"/>
    </location>
</feature>
<feature type="repeat" description="WD" evidence="8">
    <location>
        <begin position="168"/>
        <end position="209"/>
    </location>
</feature>
<comment type="caution">
    <text evidence="10">The sequence shown here is derived from an EMBL/GenBank/DDBJ whole genome shotgun (WGS) entry which is preliminary data.</text>
</comment>
<evidence type="ECO:0000256" key="2">
    <source>
        <dbReference type="ARBA" id="ARBA00022540"/>
    </source>
</evidence>
<dbReference type="InterPro" id="IPR001680">
    <property type="entry name" value="WD40_rpt"/>
</dbReference>
<dbReference type="SUPFAM" id="SSF50978">
    <property type="entry name" value="WD40 repeat-like"/>
    <property type="match status" value="1"/>
</dbReference>
<feature type="compositionally biased region" description="Acidic residues" evidence="9">
    <location>
        <begin position="36"/>
        <end position="45"/>
    </location>
</feature>
<gene>
    <name evidence="10" type="ORF">PGLA2088_LOCUS50894</name>
</gene>
<dbReference type="SMART" id="SM00320">
    <property type="entry name" value="WD40"/>
    <property type="match status" value="5"/>
</dbReference>
<keyword evidence="5" id="KW-0648">Protein biosynthesis</keyword>
<dbReference type="InterPro" id="IPR019775">
    <property type="entry name" value="WD40_repeat_CS"/>
</dbReference>